<evidence type="ECO:0000313" key="2">
    <source>
        <dbReference type="Proteomes" id="UP001234178"/>
    </source>
</evidence>
<protein>
    <submittedName>
        <fullName evidence="1">Uncharacterized protein</fullName>
    </submittedName>
</protein>
<evidence type="ECO:0000313" key="1">
    <source>
        <dbReference type="EMBL" id="KAK4030651.1"/>
    </source>
</evidence>
<dbReference type="EMBL" id="JAOYFB010000039">
    <property type="protein sequence ID" value="KAK4030651.1"/>
    <property type="molecule type" value="Genomic_DNA"/>
</dbReference>
<gene>
    <name evidence="1" type="ORF">OUZ56_023923</name>
</gene>
<comment type="caution">
    <text evidence="1">The sequence shown here is derived from an EMBL/GenBank/DDBJ whole genome shotgun (WGS) entry which is preliminary data.</text>
</comment>
<reference evidence="1 2" key="1">
    <citation type="journal article" date="2023" name="Nucleic Acids Res.">
        <title>The hologenome of Daphnia magna reveals possible DNA methylation and microbiome-mediated evolution of the host genome.</title>
        <authorList>
            <person name="Chaturvedi A."/>
            <person name="Li X."/>
            <person name="Dhandapani V."/>
            <person name="Marshall H."/>
            <person name="Kissane S."/>
            <person name="Cuenca-Cambronero M."/>
            <person name="Asole G."/>
            <person name="Calvet F."/>
            <person name="Ruiz-Romero M."/>
            <person name="Marangio P."/>
            <person name="Guigo R."/>
            <person name="Rago D."/>
            <person name="Mirbahai L."/>
            <person name="Eastwood N."/>
            <person name="Colbourne J.K."/>
            <person name="Zhou J."/>
            <person name="Mallon E."/>
            <person name="Orsini L."/>
        </authorList>
    </citation>
    <scope>NUCLEOTIDE SEQUENCE [LARGE SCALE GENOMIC DNA]</scope>
    <source>
        <strain evidence="1">LRV0_1</strain>
    </source>
</reference>
<accession>A0ABR0AZU0</accession>
<dbReference type="Pfam" id="PF03564">
    <property type="entry name" value="DUF1759"/>
    <property type="match status" value="1"/>
</dbReference>
<proteinExistence type="predicted"/>
<keyword evidence="2" id="KW-1185">Reference proteome</keyword>
<dbReference type="Proteomes" id="UP001234178">
    <property type="component" value="Unassembled WGS sequence"/>
</dbReference>
<name>A0ABR0AZU0_9CRUS</name>
<sequence>MAAKRLNQATLAVTIEVLEKELHKDLKNYETAASENRLQIAETAFELADDRMKRIIKNYEIIIKQSSPTLQVAAPSGSNTPPSTTVTPPMNAMQLQVSSSPMNIAHLLPRIEITKFYGDLYKIRLRPIEKFSRLKLHLTEDAAGAISYLDLTDNSYNKAIDILTGKYNKPRSVKADHYIAITELPRVERQDDFKGQRKLHDKAMGHALNLGSLDQHTAQNEAIMEILWL</sequence>
<dbReference type="InterPro" id="IPR005312">
    <property type="entry name" value="DUF1759"/>
</dbReference>
<organism evidence="1 2">
    <name type="scientific">Daphnia magna</name>
    <dbReference type="NCBI Taxonomy" id="35525"/>
    <lineage>
        <taxon>Eukaryota</taxon>
        <taxon>Metazoa</taxon>
        <taxon>Ecdysozoa</taxon>
        <taxon>Arthropoda</taxon>
        <taxon>Crustacea</taxon>
        <taxon>Branchiopoda</taxon>
        <taxon>Diplostraca</taxon>
        <taxon>Cladocera</taxon>
        <taxon>Anomopoda</taxon>
        <taxon>Daphniidae</taxon>
        <taxon>Daphnia</taxon>
    </lineage>
</organism>